<proteinExistence type="predicted"/>
<accession>A0A397S8R8</accession>
<keyword evidence="2" id="KW-1185">Reference proteome</keyword>
<dbReference type="OrthoDB" id="2333755at2759"/>
<protein>
    <recommendedName>
        <fullName evidence="3">F-box domain-containing protein</fullName>
    </recommendedName>
</protein>
<evidence type="ECO:0000313" key="2">
    <source>
        <dbReference type="Proteomes" id="UP000265703"/>
    </source>
</evidence>
<organism evidence="1 2">
    <name type="scientific">Glomus cerebriforme</name>
    <dbReference type="NCBI Taxonomy" id="658196"/>
    <lineage>
        <taxon>Eukaryota</taxon>
        <taxon>Fungi</taxon>
        <taxon>Fungi incertae sedis</taxon>
        <taxon>Mucoromycota</taxon>
        <taxon>Glomeromycotina</taxon>
        <taxon>Glomeromycetes</taxon>
        <taxon>Glomerales</taxon>
        <taxon>Glomeraceae</taxon>
        <taxon>Glomus</taxon>
    </lineage>
</organism>
<evidence type="ECO:0008006" key="3">
    <source>
        <dbReference type="Google" id="ProtNLM"/>
    </source>
</evidence>
<dbReference type="STRING" id="658196.A0A397S8R8"/>
<name>A0A397S8R8_9GLOM</name>
<dbReference type="EMBL" id="QKYT01000732">
    <property type="protein sequence ID" value="RIA81882.1"/>
    <property type="molecule type" value="Genomic_DNA"/>
</dbReference>
<gene>
    <name evidence="1" type="ORF">C1645_881353</name>
</gene>
<evidence type="ECO:0000313" key="1">
    <source>
        <dbReference type="EMBL" id="RIA81882.1"/>
    </source>
</evidence>
<reference evidence="1 2" key="1">
    <citation type="submission" date="2018-06" db="EMBL/GenBank/DDBJ databases">
        <title>Comparative genomics reveals the genomic features of Rhizophagus irregularis, R. cerebriforme, R. diaphanum and Gigaspora rosea, and their symbiotic lifestyle signature.</title>
        <authorList>
            <person name="Morin E."/>
            <person name="San Clemente H."/>
            <person name="Chen E.C.H."/>
            <person name="De La Providencia I."/>
            <person name="Hainaut M."/>
            <person name="Kuo A."/>
            <person name="Kohler A."/>
            <person name="Murat C."/>
            <person name="Tang N."/>
            <person name="Roy S."/>
            <person name="Loubradou J."/>
            <person name="Henrissat B."/>
            <person name="Grigoriev I.V."/>
            <person name="Corradi N."/>
            <person name="Roux C."/>
            <person name="Martin F.M."/>
        </authorList>
    </citation>
    <scope>NUCLEOTIDE SEQUENCE [LARGE SCALE GENOMIC DNA]</scope>
    <source>
        <strain evidence="1 2">DAOM 227022</strain>
    </source>
</reference>
<comment type="caution">
    <text evidence="1">The sequence shown here is derived from an EMBL/GenBank/DDBJ whole genome shotgun (WGS) entry which is preliminary data.</text>
</comment>
<dbReference type="Proteomes" id="UP000265703">
    <property type="component" value="Unassembled WGS sequence"/>
</dbReference>
<dbReference type="AlphaFoldDB" id="A0A397S8R8"/>
<sequence length="555" mass="65713">MACSKIFSGDLPELINEIIQYFQNDTSTLHSCILVNRLWCRLAIPLLWEDPFSIPITKNYHFIEIYLHSLNESDKTKLNEYGIDSNLLFPSSTLFNYPSFIKCLNTYKIIYSIEKWVAIVRNLKTDVQPAIYNLLQNFKSSIKLIYKSLFKIFIENEVDLYTFEVILLASKDHDYFNNVCGLILQNTNFIRNIKNLKLVIFGRNVTLSKIDTFLSLLSSNCKSISTLHFQFNRNEEIFKNFSSHIIKTQQNLKTISFDSPLFHHLLLPLKNYNCSNTLKTVIFYHIDFKNILILKEVFEQLNVLESVHILYCISLNSVFIQQIINITKPFKLRSLFVSGGFQIESFQLLLQKSGDYLENIGFESFTSNEFKQKFLEQITKFCSKIKFFKLNGFDNRAIYPSFDLIKNIGQNLNYLTINFENYYYYFNHLNENHIKLSSTILQELGQILPFKLEYLNLTLIFNISDFELFLNNSQNTFIKKLLIKNKVKESEEILFYIKEYIMKNRRVKYLAFEDEKGRDLACLRDEVMEFKLYDIKIQNYNSLYIQVCDFIKEMY</sequence>